<feature type="binding site" evidence="12">
    <location>
        <position position="234"/>
    </location>
    <ligand>
        <name>K(+)</name>
        <dbReference type="ChEBI" id="CHEBI:29103"/>
    </ligand>
</feature>
<dbReference type="EC" id="2.7.1.15" evidence="2 12"/>
<comment type="subcellular location">
    <subcellularLocation>
        <location evidence="12">Cytoplasm</location>
    </subcellularLocation>
</comment>
<keyword evidence="4 12" id="KW-0808">Transferase</keyword>
<feature type="binding site" evidence="12">
    <location>
        <position position="232"/>
    </location>
    <ligand>
        <name>K(+)</name>
        <dbReference type="ChEBI" id="CHEBI:29103"/>
    </ligand>
</feature>
<comment type="similarity">
    <text evidence="1">Belongs to the carbohydrate kinase pfkB family.</text>
</comment>
<accession>A0A916VW06</accession>
<dbReference type="PANTHER" id="PTHR10584:SF166">
    <property type="entry name" value="RIBOKINASE"/>
    <property type="match status" value="1"/>
</dbReference>
<comment type="function">
    <text evidence="12">Catalyzes the phosphorylation of ribose at O-5 in a reaction requiring ATP and magnesium. The resulting D-ribose-5-phosphate can then be used either for sythesis of nucleotides, histidine, and tryptophan, or as a component of the pentose phosphate pathway.</text>
</comment>
<feature type="binding site" evidence="12">
    <location>
        <position position="238"/>
    </location>
    <ligand>
        <name>substrate</name>
    </ligand>
</feature>
<dbReference type="InterPro" id="IPR011877">
    <property type="entry name" value="Ribokinase"/>
</dbReference>
<feature type="binding site" evidence="12">
    <location>
        <begin position="205"/>
        <end position="210"/>
    </location>
    <ligand>
        <name>ATP</name>
        <dbReference type="ChEBI" id="CHEBI:30616"/>
    </ligand>
</feature>
<evidence type="ECO:0000256" key="7">
    <source>
        <dbReference type="ARBA" id="ARBA00022777"/>
    </source>
</evidence>
<feature type="binding site" evidence="12">
    <location>
        <begin position="39"/>
        <end position="43"/>
    </location>
    <ligand>
        <name>substrate</name>
    </ligand>
</feature>
<comment type="subunit">
    <text evidence="12">Homodimer.</text>
</comment>
<dbReference type="CDD" id="cd01174">
    <property type="entry name" value="ribokinase"/>
    <property type="match status" value="1"/>
</dbReference>
<keyword evidence="11 12" id="KW-0119">Carbohydrate metabolism</keyword>
<comment type="catalytic activity">
    <reaction evidence="12">
        <text>D-ribose + ATP = D-ribose 5-phosphate + ADP + H(+)</text>
        <dbReference type="Rhea" id="RHEA:13697"/>
        <dbReference type="ChEBI" id="CHEBI:15378"/>
        <dbReference type="ChEBI" id="CHEBI:30616"/>
        <dbReference type="ChEBI" id="CHEBI:47013"/>
        <dbReference type="ChEBI" id="CHEBI:78346"/>
        <dbReference type="ChEBI" id="CHEBI:456216"/>
        <dbReference type="EC" id="2.7.1.15"/>
    </reaction>
</comment>
<dbReference type="InterPro" id="IPR029056">
    <property type="entry name" value="Ribokinase-like"/>
</dbReference>
<keyword evidence="9 12" id="KW-0460">Magnesium</keyword>
<evidence type="ECO:0000256" key="11">
    <source>
        <dbReference type="ARBA" id="ARBA00023277"/>
    </source>
</evidence>
<dbReference type="Proteomes" id="UP000596977">
    <property type="component" value="Unassembled WGS sequence"/>
</dbReference>
<name>A0A916VW06_9HYPH</name>
<evidence type="ECO:0000256" key="9">
    <source>
        <dbReference type="ARBA" id="ARBA00022842"/>
    </source>
</evidence>
<evidence type="ECO:0000256" key="2">
    <source>
        <dbReference type="ARBA" id="ARBA00012035"/>
    </source>
</evidence>
<keyword evidence="15" id="KW-1185">Reference proteome</keyword>
<dbReference type="GO" id="GO:0005829">
    <property type="term" value="C:cytosol"/>
    <property type="evidence" value="ECO:0007669"/>
    <property type="project" value="TreeGrafter"/>
</dbReference>
<evidence type="ECO:0000256" key="8">
    <source>
        <dbReference type="ARBA" id="ARBA00022840"/>
    </source>
</evidence>
<evidence type="ECO:0000313" key="15">
    <source>
        <dbReference type="Proteomes" id="UP000596977"/>
    </source>
</evidence>
<dbReference type="GO" id="GO:0046872">
    <property type="term" value="F:metal ion binding"/>
    <property type="evidence" value="ECO:0007669"/>
    <property type="project" value="UniProtKB-KW"/>
</dbReference>
<proteinExistence type="inferred from homology"/>
<comment type="pathway">
    <text evidence="12">Carbohydrate metabolism; D-ribose degradation; D-ribose 5-phosphate from beta-D-ribopyranose: step 2/2.</text>
</comment>
<feature type="binding site" evidence="12">
    <location>
        <begin position="11"/>
        <end position="13"/>
    </location>
    <ligand>
        <name>substrate</name>
    </ligand>
</feature>
<feature type="active site" description="Proton acceptor" evidence="12">
    <location>
        <position position="238"/>
    </location>
</feature>
<dbReference type="InterPro" id="IPR002173">
    <property type="entry name" value="Carboh/pur_kinase_PfkB_CS"/>
</dbReference>
<dbReference type="PANTHER" id="PTHR10584">
    <property type="entry name" value="SUGAR KINASE"/>
    <property type="match status" value="1"/>
</dbReference>
<dbReference type="SUPFAM" id="SSF53613">
    <property type="entry name" value="Ribokinase-like"/>
    <property type="match status" value="1"/>
</dbReference>
<keyword evidence="7 12" id="KW-0418">Kinase</keyword>
<feature type="binding site" evidence="12">
    <location>
        <position position="137"/>
    </location>
    <ligand>
        <name>substrate</name>
    </ligand>
</feature>
<reference evidence="14 15" key="1">
    <citation type="journal article" date="2014" name="Int. J. Syst. Evol. Microbiol.">
        <title>Complete genome sequence of Corynebacterium casei LMG S-19264T (=DSM 44701T), isolated from a smear-ripened cheese.</title>
        <authorList>
            <consortium name="US DOE Joint Genome Institute (JGI-PGF)"/>
            <person name="Walter F."/>
            <person name="Albersmeier A."/>
            <person name="Kalinowski J."/>
            <person name="Ruckert C."/>
        </authorList>
    </citation>
    <scope>NUCLEOTIDE SEQUENCE [LARGE SCALE GENOMIC DNA]</scope>
    <source>
        <strain evidence="14 15">CGMCC 1.15896</strain>
    </source>
</reference>
<organism evidence="14 15">
    <name type="scientific">Pelagibacterium lentulum</name>
    <dbReference type="NCBI Taxonomy" id="2029865"/>
    <lineage>
        <taxon>Bacteria</taxon>
        <taxon>Pseudomonadati</taxon>
        <taxon>Pseudomonadota</taxon>
        <taxon>Alphaproteobacteria</taxon>
        <taxon>Hyphomicrobiales</taxon>
        <taxon>Devosiaceae</taxon>
        <taxon>Pelagibacterium</taxon>
    </lineage>
</organism>
<evidence type="ECO:0000256" key="3">
    <source>
        <dbReference type="ARBA" id="ARBA00016943"/>
    </source>
</evidence>
<feature type="binding site" evidence="12">
    <location>
        <position position="268"/>
    </location>
    <ligand>
        <name>K(+)</name>
        <dbReference type="ChEBI" id="CHEBI:29103"/>
    </ligand>
</feature>
<comment type="caution">
    <text evidence="12">Lacks conserved residue(s) required for the propagation of feature annotation.</text>
</comment>
<keyword evidence="8 12" id="KW-0067">ATP-binding</keyword>
<evidence type="ECO:0000256" key="4">
    <source>
        <dbReference type="ARBA" id="ARBA00022679"/>
    </source>
</evidence>
<dbReference type="GO" id="GO:0019303">
    <property type="term" value="P:D-ribose catabolic process"/>
    <property type="evidence" value="ECO:0007669"/>
    <property type="project" value="UniProtKB-UniRule"/>
</dbReference>
<feature type="binding site" evidence="12">
    <location>
        <position position="181"/>
    </location>
    <ligand>
        <name>ATP</name>
        <dbReference type="ChEBI" id="CHEBI:30616"/>
    </ligand>
</feature>
<sequence>MGTVCVVGSINMDHMIGMQRLPVPGETLLGRTMGKFPGGKGFNQAVAAHRSGAAVRFFGRVGNDSEGALLREAFDQIGLEDRFLQVDPDSPTGAAQVLSLPGSENAIIVVPGANAALDVQALPEALLGADVLMVQMEVGHDTASAALALGKDAGVTTILNAAPSGSVTTATLALADIVVVNETEAAELGGVEALLQSGPDAVVLTLGARGAEWHVHGAEPIRVPAFRITPRDTTGAGDAFCGALAAALSAKISCGDALVRAAAAGAIVAMATGAQTETLCPRNLDRMIARGNDIIESVQ</sequence>
<keyword evidence="5 12" id="KW-0479">Metal-binding</keyword>
<dbReference type="InterPro" id="IPR011611">
    <property type="entry name" value="PfkB_dom"/>
</dbReference>
<comment type="similarity">
    <text evidence="12">Belongs to the carbohydrate kinase PfkB family. Ribokinase subfamily.</text>
</comment>
<dbReference type="OrthoDB" id="9775849at2"/>
<protein>
    <recommendedName>
        <fullName evidence="3 12">Ribokinase</fullName>
        <shortName evidence="12">RK</shortName>
        <ecNumber evidence="2 12">2.7.1.15</ecNumber>
    </recommendedName>
</protein>
<keyword evidence="12" id="KW-0963">Cytoplasm</keyword>
<dbReference type="PROSITE" id="PS00584">
    <property type="entry name" value="PFKB_KINASES_2"/>
    <property type="match status" value="1"/>
</dbReference>
<dbReference type="HAMAP" id="MF_01987">
    <property type="entry name" value="Ribokinase"/>
    <property type="match status" value="1"/>
</dbReference>
<dbReference type="RefSeq" id="WP_127072578.1">
    <property type="nucleotide sequence ID" value="NZ_BMKB01000002.1"/>
</dbReference>
<evidence type="ECO:0000313" key="14">
    <source>
        <dbReference type="EMBL" id="GGA43052.1"/>
    </source>
</evidence>
<gene>
    <name evidence="12 14" type="primary">rbsK</name>
    <name evidence="14" type="ORF">GCM10011499_10760</name>
</gene>
<keyword evidence="10 12" id="KW-0630">Potassium</keyword>
<evidence type="ECO:0000256" key="1">
    <source>
        <dbReference type="ARBA" id="ARBA00005380"/>
    </source>
</evidence>
<feature type="domain" description="Carbohydrate kinase PfkB" evidence="13">
    <location>
        <begin position="3"/>
        <end position="276"/>
    </location>
</feature>
<dbReference type="AlphaFoldDB" id="A0A916VW06"/>
<dbReference type="Gene3D" id="3.40.1190.20">
    <property type="match status" value="1"/>
</dbReference>
<dbReference type="GO" id="GO:0004747">
    <property type="term" value="F:ribokinase activity"/>
    <property type="evidence" value="ECO:0007669"/>
    <property type="project" value="UniProtKB-UniRule"/>
</dbReference>
<keyword evidence="6 12" id="KW-0547">Nucleotide-binding</keyword>
<dbReference type="PRINTS" id="PR00990">
    <property type="entry name" value="RIBOKINASE"/>
</dbReference>
<feature type="binding site" evidence="12">
    <location>
        <begin position="237"/>
        <end position="238"/>
    </location>
    <ligand>
        <name>ATP</name>
        <dbReference type="ChEBI" id="CHEBI:30616"/>
    </ligand>
</feature>
<dbReference type="Pfam" id="PF00294">
    <property type="entry name" value="PfkB"/>
    <property type="match status" value="1"/>
</dbReference>
<evidence type="ECO:0000256" key="5">
    <source>
        <dbReference type="ARBA" id="ARBA00022723"/>
    </source>
</evidence>
<comment type="cofactor">
    <cofactor evidence="12">
        <name>Mg(2+)</name>
        <dbReference type="ChEBI" id="CHEBI:18420"/>
    </cofactor>
    <text evidence="12">Requires a divalent cation, most likely magnesium in vivo, as an electrophilic catalyst to aid phosphoryl group transfer. It is the chelate of the metal and the nucleotide that is the actual substrate.</text>
</comment>
<evidence type="ECO:0000256" key="12">
    <source>
        <dbReference type="HAMAP-Rule" id="MF_01987"/>
    </source>
</evidence>
<evidence type="ECO:0000256" key="6">
    <source>
        <dbReference type="ARBA" id="ARBA00022741"/>
    </source>
</evidence>
<comment type="activity regulation">
    <text evidence="12">Activated by a monovalent cation that binds near, but not in, the active site. The most likely occupant of the site in vivo is potassium. Ion binding induces a conformational change that may alter substrate affinity.</text>
</comment>
<feature type="binding site" evidence="12">
    <location>
        <position position="271"/>
    </location>
    <ligand>
        <name>K(+)</name>
        <dbReference type="ChEBI" id="CHEBI:29103"/>
    </ligand>
</feature>
<comment type="caution">
    <text evidence="14">The sequence shown here is derived from an EMBL/GenBank/DDBJ whole genome shotgun (WGS) entry which is preliminary data.</text>
</comment>
<dbReference type="GO" id="GO:0005524">
    <property type="term" value="F:ATP binding"/>
    <property type="evidence" value="ECO:0007669"/>
    <property type="project" value="UniProtKB-UniRule"/>
</dbReference>
<feature type="binding site" evidence="12">
    <location>
        <position position="273"/>
    </location>
    <ligand>
        <name>K(+)</name>
        <dbReference type="ChEBI" id="CHEBI:29103"/>
    </ligand>
</feature>
<dbReference type="InterPro" id="IPR002139">
    <property type="entry name" value="Ribo/fructo_kinase"/>
</dbReference>
<evidence type="ECO:0000256" key="10">
    <source>
        <dbReference type="ARBA" id="ARBA00022958"/>
    </source>
</evidence>
<dbReference type="EMBL" id="BMKB01000002">
    <property type="protein sequence ID" value="GGA43052.1"/>
    <property type="molecule type" value="Genomic_DNA"/>
</dbReference>
<evidence type="ECO:0000259" key="13">
    <source>
        <dbReference type="Pfam" id="PF00294"/>
    </source>
</evidence>